<name>A0ACC8X7R2_9FIRM</name>
<sequence>MIYYYYANSIKTNKKIRGQIDCIDRKDAINQLLNVGLNPLFLRKKTIFDISTSLSIHETYLFLYELSNLLQSGISLIETLNIMYQQANSRKRRFILRDIINELNSGKSFSQAIKKLNYFSPFIVSTIHAGESSGNLSYVLDLILQQIQIQIESKKVVEKATLYPKIVLLTLMGIVIVAIKFIFPQFIELFNSYKVDMPFITKLIISIIEFIRPNLVTFIISLYLYFLVMKRINSLYYFKSISEKIKLQFTFYKNLFQLKSSLEFSNLLGILLNAGITLKDALIILEQTISSPSLKKQIKKSVNEIREGRDLSSTLKEQAILSGTLISIIEIGEKSGTLDTMLLNSGKYFEKLYNHKLEKLLIWIEPILTLTLAVIVGIIVLSIMLPTFSLATQII</sequence>
<dbReference type="Proteomes" id="UP000188605">
    <property type="component" value="Unassembled WGS sequence"/>
</dbReference>
<evidence type="ECO:0000313" key="1">
    <source>
        <dbReference type="EMBL" id="ONI37534.1"/>
    </source>
</evidence>
<gene>
    <name evidence="1" type="ORF">AN396_12780</name>
</gene>
<accession>A0ACC8X7R2</accession>
<dbReference type="EMBL" id="LJDB01000109">
    <property type="protein sequence ID" value="ONI37534.1"/>
    <property type="molecule type" value="Genomic_DNA"/>
</dbReference>
<evidence type="ECO:0000313" key="2">
    <source>
        <dbReference type="Proteomes" id="UP000188605"/>
    </source>
</evidence>
<keyword evidence="2" id="KW-1185">Reference proteome</keyword>
<reference evidence="1" key="1">
    <citation type="submission" date="2016-08" db="EMBL/GenBank/DDBJ databases">
        <authorList>
            <person name="Ngugi D.K."/>
            <person name="Miyake S."/>
            <person name="Stingl U."/>
        </authorList>
    </citation>
    <scope>NUCLEOTIDE SEQUENCE</scope>
    <source>
        <strain evidence="1">SCG-B11WGA-EpuloA1</strain>
    </source>
</reference>
<proteinExistence type="predicted"/>
<comment type="caution">
    <text evidence="1">The sequence shown here is derived from an EMBL/GenBank/DDBJ whole genome shotgun (WGS) entry which is preliminary data.</text>
</comment>
<protein>
    <submittedName>
        <fullName evidence="1">Uncharacterized protein</fullName>
    </submittedName>
</protein>
<organism evidence="1 2">
    <name type="scientific">Candidatus Epulonipiscium fishelsonii</name>
    <dbReference type="NCBI Taxonomy" id="77094"/>
    <lineage>
        <taxon>Bacteria</taxon>
        <taxon>Bacillati</taxon>
        <taxon>Bacillota</taxon>
        <taxon>Clostridia</taxon>
        <taxon>Lachnospirales</taxon>
        <taxon>Lachnospiraceae</taxon>
        <taxon>Candidatus Epulonipiscium</taxon>
    </lineage>
</organism>